<dbReference type="AlphaFoldDB" id="A0A8S9MXD8"/>
<proteinExistence type="predicted"/>
<evidence type="ECO:0000256" key="1">
    <source>
        <dbReference type="SAM" id="Phobius"/>
    </source>
</evidence>
<accession>A0A8S9MXD8</accession>
<organism evidence="2 3">
    <name type="scientific">Brassica cretica</name>
    <name type="common">Mustard</name>
    <dbReference type="NCBI Taxonomy" id="69181"/>
    <lineage>
        <taxon>Eukaryota</taxon>
        <taxon>Viridiplantae</taxon>
        <taxon>Streptophyta</taxon>
        <taxon>Embryophyta</taxon>
        <taxon>Tracheophyta</taxon>
        <taxon>Spermatophyta</taxon>
        <taxon>Magnoliopsida</taxon>
        <taxon>eudicotyledons</taxon>
        <taxon>Gunneridae</taxon>
        <taxon>Pentapetalae</taxon>
        <taxon>rosids</taxon>
        <taxon>malvids</taxon>
        <taxon>Brassicales</taxon>
        <taxon>Brassicaceae</taxon>
        <taxon>Brassiceae</taxon>
        <taxon>Brassica</taxon>
    </lineage>
</organism>
<keyword evidence="1" id="KW-1133">Transmembrane helix</keyword>
<sequence length="83" mass="9232">MVIHIYLPTIIILHLLLFQIWLKGKECGKVSCNLPPHPVTSTPPLLISEAVKSHLPHDISSTRSSLSKMYAEFEGGQKAVEQI</sequence>
<dbReference type="EMBL" id="QGKX02002183">
    <property type="protein sequence ID" value="KAF3487836.1"/>
    <property type="molecule type" value="Genomic_DNA"/>
</dbReference>
<evidence type="ECO:0000313" key="3">
    <source>
        <dbReference type="Proteomes" id="UP000712600"/>
    </source>
</evidence>
<dbReference type="Proteomes" id="UP000712600">
    <property type="component" value="Unassembled WGS sequence"/>
</dbReference>
<feature type="transmembrane region" description="Helical" evidence="1">
    <location>
        <begin position="6"/>
        <end position="22"/>
    </location>
</feature>
<gene>
    <name evidence="2" type="ORF">F2Q69_00054620</name>
</gene>
<protein>
    <submittedName>
        <fullName evidence="2">Uncharacterized protein</fullName>
    </submittedName>
</protein>
<reference evidence="2" key="1">
    <citation type="submission" date="2019-12" db="EMBL/GenBank/DDBJ databases">
        <title>Genome sequencing and annotation of Brassica cretica.</title>
        <authorList>
            <person name="Studholme D.J."/>
            <person name="Sarris P."/>
        </authorList>
    </citation>
    <scope>NUCLEOTIDE SEQUENCE</scope>
    <source>
        <strain evidence="2">PFS-109/04</strain>
        <tissue evidence="2">Leaf</tissue>
    </source>
</reference>
<comment type="caution">
    <text evidence="2">The sequence shown here is derived from an EMBL/GenBank/DDBJ whole genome shotgun (WGS) entry which is preliminary data.</text>
</comment>
<evidence type="ECO:0000313" key="2">
    <source>
        <dbReference type="EMBL" id="KAF3487836.1"/>
    </source>
</evidence>
<keyword evidence="1" id="KW-0812">Transmembrane</keyword>
<name>A0A8S9MXD8_BRACR</name>
<keyword evidence="1" id="KW-0472">Membrane</keyword>